<dbReference type="InterPro" id="IPR032675">
    <property type="entry name" value="LRR_dom_sf"/>
</dbReference>
<comment type="caution">
    <text evidence="1">The sequence shown here is derived from an EMBL/GenBank/DDBJ whole genome shotgun (WGS) entry which is preliminary data.</text>
</comment>
<sequence>MIDVTHPGTFHGLPVHTLPLSEASGAGALPATGTVAWRLDCMADELEFEEAWRRFLSTVDPGQVRALLIGPWWDEDYVPFTPVVEAIASDAHRFPALRAVFLGDVDSEECQISWLEMCDITPVLEALPSLEELAVRGCGYMEPEEHLRLRPVRHEALTTLRVESGGLPAHFVRAVGASDLPALEHLELWFGVSWYGGDATVPDLAPVLSGAGLPSLRHLGLQNSEIQDEIAAAVASAPVVARLDSLALSLGTLGDAGAQALVEGQPLTHLSALDLRHHYVSAPLVSRIRDLCEQAGVRVDLDEAEDRGTGDDEARYVAVSE</sequence>
<dbReference type="NCBIfam" id="NF038076">
    <property type="entry name" value="fam_STM4015"/>
    <property type="match status" value="1"/>
</dbReference>
<dbReference type="InterPro" id="IPR047722">
    <property type="entry name" value="STM4015-like"/>
</dbReference>
<protein>
    <submittedName>
        <fullName evidence="1">STM4015 family protein</fullName>
    </submittedName>
</protein>
<dbReference type="Proteomes" id="UP001602322">
    <property type="component" value="Unassembled WGS sequence"/>
</dbReference>
<dbReference type="Gene3D" id="3.80.10.10">
    <property type="entry name" value="Ribonuclease Inhibitor"/>
    <property type="match status" value="1"/>
</dbReference>
<accession>A0ABW6X5G3</accession>
<evidence type="ECO:0000313" key="1">
    <source>
        <dbReference type="EMBL" id="MFF5897314.1"/>
    </source>
</evidence>
<evidence type="ECO:0000313" key="2">
    <source>
        <dbReference type="Proteomes" id="UP001602322"/>
    </source>
</evidence>
<keyword evidence="2" id="KW-1185">Reference proteome</keyword>
<dbReference type="RefSeq" id="WP_387902292.1">
    <property type="nucleotide sequence ID" value="NZ_JBIBEG010000003.1"/>
</dbReference>
<dbReference type="SUPFAM" id="SSF52047">
    <property type="entry name" value="RNI-like"/>
    <property type="match status" value="1"/>
</dbReference>
<organism evidence="1 2">
    <name type="scientific">Streptomyces argenteolus</name>
    <dbReference type="NCBI Taxonomy" id="67274"/>
    <lineage>
        <taxon>Bacteria</taxon>
        <taxon>Bacillati</taxon>
        <taxon>Actinomycetota</taxon>
        <taxon>Actinomycetes</taxon>
        <taxon>Kitasatosporales</taxon>
        <taxon>Streptomycetaceae</taxon>
        <taxon>Streptomyces</taxon>
    </lineage>
</organism>
<gene>
    <name evidence="1" type="ORF">ACFY8O_15460</name>
</gene>
<name>A0ABW6X5G3_9ACTN</name>
<proteinExistence type="predicted"/>
<reference evidence="1 2" key="1">
    <citation type="submission" date="2024-10" db="EMBL/GenBank/DDBJ databases">
        <title>The Natural Products Discovery Center: Release of the First 8490 Sequenced Strains for Exploring Actinobacteria Biosynthetic Diversity.</title>
        <authorList>
            <person name="Kalkreuter E."/>
            <person name="Kautsar S.A."/>
            <person name="Yang D."/>
            <person name="Bader C.D."/>
            <person name="Teijaro C.N."/>
            <person name="Fluegel L."/>
            <person name="Davis C.M."/>
            <person name="Simpson J.R."/>
            <person name="Lauterbach L."/>
            <person name="Steele A.D."/>
            <person name="Gui C."/>
            <person name="Meng S."/>
            <person name="Li G."/>
            <person name="Viehrig K."/>
            <person name="Ye F."/>
            <person name="Su P."/>
            <person name="Kiefer A.F."/>
            <person name="Nichols A."/>
            <person name="Cepeda A.J."/>
            <person name="Yan W."/>
            <person name="Fan B."/>
            <person name="Jiang Y."/>
            <person name="Adhikari A."/>
            <person name="Zheng C.-J."/>
            <person name="Schuster L."/>
            <person name="Cowan T.M."/>
            <person name="Smanski M.J."/>
            <person name="Chevrette M.G."/>
            <person name="De Carvalho L.P.S."/>
            <person name="Shen B."/>
        </authorList>
    </citation>
    <scope>NUCLEOTIDE SEQUENCE [LARGE SCALE GENOMIC DNA]</scope>
    <source>
        <strain evidence="1 2">NPDC012540</strain>
    </source>
</reference>
<dbReference type="EMBL" id="JBIBEG010000003">
    <property type="protein sequence ID" value="MFF5897314.1"/>
    <property type="molecule type" value="Genomic_DNA"/>
</dbReference>